<organism evidence="2">
    <name type="scientific">Leifsonia sp. NPDC080035</name>
    <dbReference type="NCBI Taxonomy" id="3143936"/>
    <lineage>
        <taxon>Bacteria</taxon>
        <taxon>Bacillati</taxon>
        <taxon>Actinomycetota</taxon>
        <taxon>Actinomycetes</taxon>
        <taxon>Micrococcales</taxon>
        <taxon>Microbacteriaceae</taxon>
        <taxon>Leifsonia</taxon>
    </lineage>
</organism>
<dbReference type="RefSeq" id="WP_348788465.1">
    <property type="nucleotide sequence ID" value="NZ_CP157390.1"/>
</dbReference>
<sequence length="162" mass="17644">MAEATVETVSVNEASKLTGYSPQRLKNPEVRAFLIEQGATFATKKGEQSVIPRTAVDALVDKFGAARTRSSSKAAASVAGSDGELAQFKADIAAQEKKVAKAQQRLDDAKERLAEENKTLTNLNREFKSLKRKKEQTLEKQIAEHKAAIEALLAEKEIASED</sequence>
<dbReference type="Gene3D" id="1.10.287.1490">
    <property type="match status" value="1"/>
</dbReference>
<evidence type="ECO:0000256" key="1">
    <source>
        <dbReference type="SAM" id="Coils"/>
    </source>
</evidence>
<feature type="coiled-coil region" evidence="1">
    <location>
        <begin position="85"/>
        <end position="162"/>
    </location>
</feature>
<keyword evidence="1" id="KW-0175">Coiled coil</keyword>
<evidence type="ECO:0008006" key="3">
    <source>
        <dbReference type="Google" id="ProtNLM"/>
    </source>
</evidence>
<gene>
    <name evidence="2" type="ORF">AAME72_01340</name>
</gene>
<proteinExistence type="predicted"/>
<reference evidence="2" key="1">
    <citation type="submission" date="2024-05" db="EMBL/GenBank/DDBJ databases">
        <title>The Natural Products Discovery Center: Release of the First 8490 Sequenced Strains for Exploring Actinobacteria Biosynthetic Diversity.</title>
        <authorList>
            <person name="Kalkreuter E."/>
            <person name="Kautsar S.A."/>
            <person name="Yang D."/>
            <person name="Bader C.D."/>
            <person name="Teijaro C.N."/>
            <person name="Fluegel L."/>
            <person name="Davis C.M."/>
            <person name="Simpson J.R."/>
            <person name="Lauterbach L."/>
            <person name="Steele A.D."/>
            <person name="Gui C."/>
            <person name="Meng S."/>
            <person name="Li G."/>
            <person name="Viehrig K."/>
            <person name="Ye F."/>
            <person name="Su P."/>
            <person name="Kiefer A.F."/>
            <person name="Nichols A."/>
            <person name="Cepeda A.J."/>
            <person name="Yan W."/>
            <person name="Fan B."/>
            <person name="Jiang Y."/>
            <person name="Adhikari A."/>
            <person name="Zheng C.-J."/>
            <person name="Schuster L."/>
            <person name="Cowan T.M."/>
            <person name="Smanski M.J."/>
            <person name="Chevrette M.G."/>
            <person name="de Carvalho L.P.S."/>
            <person name="Shen B."/>
        </authorList>
    </citation>
    <scope>NUCLEOTIDE SEQUENCE</scope>
    <source>
        <strain evidence="2">NPDC080035</strain>
    </source>
</reference>
<protein>
    <recommendedName>
        <fullName evidence="3">DNA-binding protein</fullName>
    </recommendedName>
</protein>
<name>A0AAU7GE28_9MICO</name>
<accession>A0AAU7GE28</accession>
<dbReference type="AlphaFoldDB" id="A0AAU7GE28"/>
<dbReference type="EMBL" id="CP157390">
    <property type="protein sequence ID" value="XBM48515.1"/>
    <property type="molecule type" value="Genomic_DNA"/>
</dbReference>
<evidence type="ECO:0000313" key="2">
    <source>
        <dbReference type="EMBL" id="XBM48515.1"/>
    </source>
</evidence>